<organism evidence="3">
    <name type="scientific">Pseudogymnoascus destructans</name>
    <dbReference type="NCBI Taxonomy" id="655981"/>
    <lineage>
        <taxon>Eukaryota</taxon>
        <taxon>Fungi</taxon>
        <taxon>Dikarya</taxon>
        <taxon>Ascomycota</taxon>
        <taxon>Pezizomycotina</taxon>
        <taxon>Leotiomycetes</taxon>
        <taxon>Thelebolales</taxon>
        <taxon>Thelebolaceae</taxon>
        <taxon>Pseudogymnoascus</taxon>
    </lineage>
</organism>
<gene>
    <name evidence="3" type="ORF">VC83_04761</name>
</gene>
<evidence type="ECO:0000256" key="2">
    <source>
        <dbReference type="SAM" id="Phobius"/>
    </source>
</evidence>
<dbReference type="SUPFAM" id="SSF101447">
    <property type="entry name" value="Formin homology 2 domain (FH2 domain)"/>
    <property type="match status" value="1"/>
</dbReference>
<keyword evidence="2" id="KW-1133">Transmembrane helix</keyword>
<reference evidence="3" key="1">
    <citation type="submission" date="2016-03" db="EMBL/GenBank/DDBJ databases">
        <title>Updated assembly of Pseudogymnoascus destructans, the fungus causing white-nose syndrome of bats.</title>
        <authorList>
            <person name="Palmer J.M."/>
            <person name="Drees K.P."/>
            <person name="Foster J.T."/>
            <person name="Lindner D.L."/>
        </authorList>
    </citation>
    <scope>NUCLEOTIDE SEQUENCE [LARGE SCALE GENOMIC DNA]</scope>
    <source>
        <strain evidence="3">20631-21</strain>
    </source>
</reference>
<feature type="region of interest" description="Disordered" evidence="1">
    <location>
        <begin position="39"/>
        <end position="71"/>
    </location>
</feature>
<dbReference type="EMBL" id="KV441400">
    <property type="protein sequence ID" value="OAF57562.1"/>
    <property type="molecule type" value="Genomic_DNA"/>
</dbReference>
<proteinExistence type="predicted"/>
<dbReference type="AlphaFoldDB" id="A0A177A804"/>
<evidence type="ECO:0000313" key="3">
    <source>
        <dbReference type="EMBL" id="OAF57562.1"/>
    </source>
</evidence>
<sequence>MGLVVNLIALAFGIFFGVPASTLVWLELRAYWDPTGEVARDLRSCPPPSSSPSPPPPPPPPPPPVRRRNTHRTQRLIAVRLGILVRQGRRHAEADERKVKLLETLVAGQRTGPPRTLLGTAKVEFDIRDPGYYF</sequence>
<keyword evidence="2" id="KW-0472">Membrane</keyword>
<dbReference type="RefSeq" id="XP_024322850.1">
    <property type="nucleotide sequence ID" value="XM_024468389.1"/>
</dbReference>
<keyword evidence="2" id="KW-0812">Transmembrane</keyword>
<feature type="compositionally biased region" description="Pro residues" evidence="1">
    <location>
        <begin position="45"/>
        <end position="64"/>
    </location>
</feature>
<accession>A0A177A804</accession>
<dbReference type="GeneID" id="36287831"/>
<evidence type="ECO:0000256" key="1">
    <source>
        <dbReference type="SAM" id="MobiDB-lite"/>
    </source>
</evidence>
<name>A0A177A804_9PEZI</name>
<protein>
    <submittedName>
        <fullName evidence="3">Uncharacterized protein</fullName>
    </submittedName>
</protein>
<dbReference type="Proteomes" id="UP000077154">
    <property type="component" value="Unassembled WGS sequence"/>
</dbReference>
<feature type="transmembrane region" description="Helical" evidence="2">
    <location>
        <begin position="6"/>
        <end position="26"/>
    </location>
</feature>